<proteinExistence type="predicted"/>
<keyword evidence="1" id="KW-0539">Nucleus</keyword>
<evidence type="ECO:0000256" key="1">
    <source>
        <dbReference type="ARBA" id="ARBA00023242"/>
    </source>
</evidence>
<sequence>MPSCCFFTLASFTRDWGRLRATFVLASLSRSLTPWAARWDQPWFGIDVLKRWPLLARVCQVSQLRACDRCHSQKLSCKRVGDGVCDRCLRLNAECKSSPSLRYKKHIQQNDQAQEQMQQSQPQQQQQKQSESSQPSLQRYQSREQLQPQQQNTPRPGYLQGQGAICQNVLDPEIHQHIGSQDSTERRSPKRRRTGSEVDHVPHEAGWAILTDVFVKGLPLLATDATINPGLQSHLMTAPDGSIGLAEYTMNLRDMSYMALSQPPVQPNHLLGSQIPLGPDNYFNLHQVIPSLWTHQSHEDAQQQQQLPHHHLLHHHQDHQEQQQVFGQVSVVPLVVPDPAAVQQDSFSSSQQPQRPYLHQQRAAAILGSRRRPAAPVLSHTTFSAYSATERRSRSNKVRINYTEFVVPQIISLSKSHMMDQFFQIYARIRVLSQHLESLEQGQDYINGPGGKPNEFTVAELYKHTHQFVDVLERVVAIRSSAPRGDSSSAAAARFADCPIDAGDLANGMFTVALYAQLLDVMQHLFTHVRAVLARADPKSDDTFAAWLLPEMNIGAASIGAHPAFHMSLTVQLAMQFLSRLRDATVFLGLAGAAATNGSGPASVPGGADGADGANVAVEMTTLSFDNLKIKEGDLGKTLGVLQDELNDFMDAMDAIDAMAEDEKK</sequence>
<dbReference type="SUPFAM" id="SSF57701">
    <property type="entry name" value="Zn2/Cys6 DNA-binding domain"/>
    <property type="match status" value="1"/>
</dbReference>
<feature type="region of interest" description="Disordered" evidence="2">
    <location>
        <begin position="177"/>
        <end position="198"/>
    </location>
</feature>
<name>G3JRS6_CORMM</name>
<feature type="compositionally biased region" description="Basic residues" evidence="2">
    <location>
        <begin position="308"/>
        <end position="317"/>
    </location>
</feature>
<dbReference type="GO" id="GO:0000981">
    <property type="term" value="F:DNA-binding transcription factor activity, RNA polymerase II-specific"/>
    <property type="evidence" value="ECO:0007669"/>
    <property type="project" value="InterPro"/>
</dbReference>
<dbReference type="Gene3D" id="4.10.240.10">
    <property type="entry name" value="Zn(2)-C6 fungal-type DNA-binding domain"/>
    <property type="match status" value="1"/>
</dbReference>
<organism evidence="4 5">
    <name type="scientific">Cordyceps militaris (strain CM01)</name>
    <name type="common">Caterpillar fungus</name>
    <dbReference type="NCBI Taxonomy" id="983644"/>
    <lineage>
        <taxon>Eukaryota</taxon>
        <taxon>Fungi</taxon>
        <taxon>Dikarya</taxon>
        <taxon>Ascomycota</taxon>
        <taxon>Pezizomycotina</taxon>
        <taxon>Sordariomycetes</taxon>
        <taxon>Hypocreomycetidae</taxon>
        <taxon>Hypocreales</taxon>
        <taxon>Cordycipitaceae</taxon>
        <taxon>Cordyceps</taxon>
    </lineage>
</organism>
<protein>
    <submittedName>
        <fullName evidence="4">Fungal transcriptional regulatory protein</fullName>
    </submittedName>
</protein>
<dbReference type="STRING" id="983644.G3JRS6"/>
<dbReference type="HOGENOM" id="CLU_031300_0_0_1"/>
<gene>
    <name evidence="4" type="ORF">CCM_08564</name>
</gene>
<dbReference type="GeneID" id="18170570"/>
<dbReference type="AlphaFoldDB" id="G3JRS6"/>
<accession>G3JRS6</accession>
<feature type="compositionally biased region" description="Polar residues" evidence="2">
    <location>
        <begin position="139"/>
        <end position="154"/>
    </location>
</feature>
<feature type="domain" description="Zn(2)-C6 fungal-type" evidence="3">
    <location>
        <begin position="66"/>
        <end position="95"/>
    </location>
</feature>
<evidence type="ECO:0000313" key="5">
    <source>
        <dbReference type="Proteomes" id="UP000001610"/>
    </source>
</evidence>
<dbReference type="KEGG" id="cmt:CCM_08564"/>
<dbReference type="VEuPathDB" id="FungiDB:CCM_08564"/>
<dbReference type="CDD" id="cd00067">
    <property type="entry name" value="GAL4"/>
    <property type="match status" value="1"/>
</dbReference>
<dbReference type="EMBL" id="JH126405">
    <property type="protein sequence ID" value="EGX88519.1"/>
    <property type="molecule type" value="Genomic_DNA"/>
</dbReference>
<dbReference type="Proteomes" id="UP000001610">
    <property type="component" value="Unassembled WGS sequence"/>
</dbReference>
<dbReference type="OrthoDB" id="4330117at2759"/>
<dbReference type="InterPro" id="IPR001138">
    <property type="entry name" value="Zn2Cys6_DnaBD"/>
</dbReference>
<keyword evidence="5" id="KW-1185">Reference proteome</keyword>
<dbReference type="RefSeq" id="XP_006673764.1">
    <property type="nucleotide sequence ID" value="XM_006673701.1"/>
</dbReference>
<evidence type="ECO:0000259" key="3">
    <source>
        <dbReference type="PROSITE" id="PS00463"/>
    </source>
</evidence>
<feature type="compositionally biased region" description="Low complexity" evidence="2">
    <location>
        <begin position="109"/>
        <end position="138"/>
    </location>
</feature>
<evidence type="ECO:0000313" key="4">
    <source>
        <dbReference type="EMBL" id="EGX88519.1"/>
    </source>
</evidence>
<dbReference type="GO" id="GO:0008270">
    <property type="term" value="F:zinc ion binding"/>
    <property type="evidence" value="ECO:0007669"/>
    <property type="project" value="InterPro"/>
</dbReference>
<dbReference type="Pfam" id="PF00172">
    <property type="entry name" value="Zn_clus"/>
    <property type="match status" value="1"/>
</dbReference>
<dbReference type="InterPro" id="IPR036864">
    <property type="entry name" value="Zn2-C6_fun-type_DNA-bd_sf"/>
</dbReference>
<evidence type="ECO:0000256" key="2">
    <source>
        <dbReference type="SAM" id="MobiDB-lite"/>
    </source>
</evidence>
<reference evidence="4 5" key="1">
    <citation type="journal article" date="2011" name="Genome Biol.">
        <title>Genome sequence of the insect pathogenic fungus Cordyceps militaris, a valued traditional Chinese medicine.</title>
        <authorList>
            <person name="Zheng P."/>
            <person name="Xia Y."/>
            <person name="Xiao G."/>
            <person name="Xiong C."/>
            <person name="Hu X."/>
            <person name="Zhang S."/>
            <person name="Zheng H."/>
            <person name="Huang Y."/>
            <person name="Zhou Y."/>
            <person name="Wang S."/>
            <person name="Zhao G.P."/>
            <person name="Liu X."/>
            <person name="St Leger R.J."/>
            <person name="Wang C."/>
        </authorList>
    </citation>
    <scope>NUCLEOTIDE SEQUENCE [LARGE SCALE GENOMIC DNA]</scope>
    <source>
        <strain evidence="4 5">CM01</strain>
    </source>
</reference>
<dbReference type="PROSITE" id="PS00463">
    <property type="entry name" value="ZN2_CY6_FUNGAL_1"/>
    <property type="match status" value="1"/>
</dbReference>
<feature type="region of interest" description="Disordered" evidence="2">
    <location>
        <begin position="102"/>
        <end position="161"/>
    </location>
</feature>
<dbReference type="InParanoid" id="G3JRS6"/>
<dbReference type="eggNOG" id="ENOG502STRK">
    <property type="taxonomic scope" value="Eukaryota"/>
</dbReference>
<feature type="region of interest" description="Disordered" evidence="2">
    <location>
        <begin position="296"/>
        <end position="320"/>
    </location>
</feature>
<dbReference type="OMA" id="HMSLTVQ"/>